<keyword evidence="4" id="KW-0245">EGF-like domain</keyword>
<evidence type="ECO:0000313" key="18">
    <source>
        <dbReference type="RefSeq" id="XP_031571070.1"/>
    </source>
</evidence>
<feature type="transmembrane region" description="Helical" evidence="13">
    <location>
        <begin position="700"/>
        <end position="722"/>
    </location>
</feature>
<dbReference type="InterPro" id="IPR000203">
    <property type="entry name" value="GPS"/>
</dbReference>
<keyword evidence="10 13" id="KW-0472">Membrane</keyword>
<dbReference type="GO" id="GO:0005886">
    <property type="term" value="C:plasma membrane"/>
    <property type="evidence" value="ECO:0007669"/>
    <property type="project" value="UniProtKB-SubCell"/>
</dbReference>
<evidence type="ECO:0000256" key="5">
    <source>
        <dbReference type="ARBA" id="ARBA00022692"/>
    </source>
</evidence>
<keyword evidence="3" id="KW-1003">Cell membrane</keyword>
<protein>
    <submittedName>
        <fullName evidence="18 19">Adhesion G-protein coupled receptor D1-like</fullName>
    </submittedName>
</protein>
<dbReference type="Pfam" id="PF00002">
    <property type="entry name" value="7tm_2"/>
    <property type="match status" value="1"/>
</dbReference>
<feature type="transmembrane region" description="Helical" evidence="13">
    <location>
        <begin position="671"/>
        <end position="694"/>
    </location>
</feature>
<evidence type="ECO:0000256" key="14">
    <source>
        <dbReference type="SAM" id="SignalP"/>
    </source>
</evidence>
<dbReference type="SMART" id="SM00303">
    <property type="entry name" value="GPS"/>
    <property type="match status" value="1"/>
</dbReference>
<evidence type="ECO:0000256" key="13">
    <source>
        <dbReference type="SAM" id="Phobius"/>
    </source>
</evidence>
<dbReference type="InterPro" id="IPR057244">
    <property type="entry name" value="GAIN_B"/>
</dbReference>
<dbReference type="Gene3D" id="1.20.1070.10">
    <property type="entry name" value="Rhodopsin 7-helix transmembrane proteins"/>
    <property type="match status" value="1"/>
</dbReference>
<keyword evidence="17" id="KW-1185">Reference proteome</keyword>
<feature type="signal peptide" evidence="14">
    <location>
        <begin position="1"/>
        <end position="21"/>
    </location>
</feature>
<dbReference type="Pfam" id="PF01825">
    <property type="entry name" value="GPS"/>
    <property type="match status" value="1"/>
</dbReference>
<dbReference type="KEGG" id="aten:116305319"/>
<keyword evidence="7" id="KW-0677">Repeat</keyword>
<evidence type="ECO:0000256" key="2">
    <source>
        <dbReference type="ARBA" id="ARBA00007343"/>
    </source>
</evidence>
<dbReference type="GO" id="GO:0004930">
    <property type="term" value="F:G protein-coupled receptor activity"/>
    <property type="evidence" value="ECO:0007669"/>
    <property type="project" value="InterPro"/>
</dbReference>
<evidence type="ECO:0000256" key="11">
    <source>
        <dbReference type="ARBA" id="ARBA00023157"/>
    </source>
</evidence>
<feature type="transmembrane region" description="Helical" evidence="13">
    <location>
        <begin position="588"/>
        <end position="609"/>
    </location>
</feature>
<feature type="transmembrane region" description="Helical" evidence="13">
    <location>
        <begin position="547"/>
        <end position="567"/>
    </location>
</feature>
<comment type="similarity">
    <text evidence="2">Belongs to the G-protein coupled receptor 2 family. Adhesion G-protein coupled receptor (ADGR) subfamily.</text>
</comment>
<accession>A0A6P8IZ47</accession>
<proteinExistence type="inferred from homology"/>
<feature type="domain" description="GAIN-B" evidence="15">
    <location>
        <begin position="312"/>
        <end position="476"/>
    </location>
</feature>
<dbReference type="AlphaFoldDB" id="A0A6P8IZ47"/>
<feature type="domain" description="G-protein coupled receptors family 2 profile 2" evidence="16">
    <location>
        <begin position="485"/>
        <end position="724"/>
    </location>
</feature>
<evidence type="ECO:0000313" key="17">
    <source>
        <dbReference type="Proteomes" id="UP000515163"/>
    </source>
</evidence>
<gene>
    <name evidence="18 19 20 21" type="primary">LOC116305319</name>
</gene>
<dbReference type="InterPro" id="IPR046338">
    <property type="entry name" value="GAIN_dom_sf"/>
</dbReference>
<feature type="transmembrane region" description="Helical" evidence="13">
    <location>
        <begin position="483"/>
        <end position="505"/>
    </location>
</feature>
<dbReference type="PANTHER" id="PTHR12011:SF347">
    <property type="entry name" value="FI21270P1-RELATED"/>
    <property type="match status" value="1"/>
</dbReference>
<dbReference type="OrthoDB" id="347083at2759"/>
<dbReference type="GeneID" id="116305319"/>
<dbReference type="FunFam" id="1.20.1070.10:FF:000054">
    <property type="entry name" value="Adhesion G protein-coupled receptor E3"/>
    <property type="match status" value="1"/>
</dbReference>
<dbReference type="GO" id="GO:0007166">
    <property type="term" value="P:cell surface receptor signaling pathway"/>
    <property type="evidence" value="ECO:0007669"/>
    <property type="project" value="InterPro"/>
</dbReference>
<keyword evidence="8" id="KW-0106">Calcium</keyword>
<evidence type="ECO:0000256" key="4">
    <source>
        <dbReference type="ARBA" id="ARBA00022536"/>
    </source>
</evidence>
<evidence type="ECO:0000313" key="19">
    <source>
        <dbReference type="RefSeq" id="XP_031571077.1"/>
    </source>
</evidence>
<organism evidence="17 18">
    <name type="scientific">Actinia tenebrosa</name>
    <name type="common">Australian red waratah sea anemone</name>
    <dbReference type="NCBI Taxonomy" id="6105"/>
    <lineage>
        <taxon>Eukaryota</taxon>
        <taxon>Metazoa</taxon>
        <taxon>Cnidaria</taxon>
        <taxon>Anthozoa</taxon>
        <taxon>Hexacorallia</taxon>
        <taxon>Actiniaria</taxon>
        <taxon>Actiniidae</taxon>
        <taxon>Actinia</taxon>
    </lineage>
</organism>
<feature type="transmembrane region" description="Helical" evidence="13">
    <location>
        <begin position="629"/>
        <end position="650"/>
    </location>
</feature>
<evidence type="ECO:0000256" key="9">
    <source>
        <dbReference type="ARBA" id="ARBA00022989"/>
    </source>
</evidence>
<dbReference type="InterPro" id="IPR000832">
    <property type="entry name" value="GPCR_2_secretin-like"/>
</dbReference>
<keyword evidence="12" id="KW-0325">Glycoprotein</keyword>
<evidence type="ECO:0000256" key="12">
    <source>
        <dbReference type="ARBA" id="ARBA00023180"/>
    </source>
</evidence>
<dbReference type="RefSeq" id="XP_031571087.1">
    <property type="nucleotide sequence ID" value="XM_031715227.1"/>
</dbReference>
<comment type="subcellular location">
    <subcellularLocation>
        <location evidence="1">Cell membrane</location>
        <topology evidence="1">Multi-pass membrane protein</topology>
    </subcellularLocation>
</comment>
<dbReference type="RefSeq" id="XP_031571094.1">
    <property type="nucleotide sequence ID" value="XM_031715234.1"/>
</dbReference>
<evidence type="ECO:0000256" key="10">
    <source>
        <dbReference type="ARBA" id="ARBA00023136"/>
    </source>
</evidence>
<keyword evidence="9 13" id="KW-1133">Transmembrane helix</keyword>
<sequence length="744" mass="84073">MNVDAVLVVHVVFFLSQQVFTAQSTQCKPGSNEPCDLYFTWQGCYNISGSLESTYEQALGYEELFRDTPLINASFGGWQSQIYELVCRCATKALNLDYKYFALQFYSVCFGGNEPVKASNRNERSCFEVNATSCEQSNQSLCFRVGNNNERGIAVYSIVWKNSTLPYAQCSNNKIVNGGVYVNREKSMTYKTGKIYTKNNETEDSKAALRRMLKELDDCFDIDQILKIIKEIMSVFGRPEIYESFDVFKRLQESFMGSLSRIVGDNFKDLWKETPKIQYLVEMVQEISVLTLRSLSLTNKTNYSFQTLNIDIAANISSDEALSLHFNSNTTDSSMIFDSNVQGIAPRPSSIAAILYKTINDIFPAIMNQGQKPSFNTNLSSVVSPVVSIVSLQDGKLIKQINGTIRLKKMIEQPALQARTNPECVYWKESPSLTFGGAWSTAGLSTDSFQNSTDYFTCRTNHLTSFAVLMQITDFEIQREHEYALQAITLSGCSLSLLCLLITIITIPLMRLKETRFLIHLHLCIALAASQALFLAGITAIKHKAACMVIAIVLHYFYTAAFMWMLVEGIHLYQKVVIAYQVRNVKERLYFLFAWGFPFVIVGIAFAANREGYGTSRGCWLSLEKGFRWAFITPVIVVLLANFVILIKVLMVMVTLQADPLRPEKHGKLRLACKGVAILLPLLGLTWFFGIMSVNSDTIVFQYLFAIFNSLQGVFIFAFNYVSNKEVRMSFRRTIQRSQITSLL</sequence>
<evidence type="ECO:0000259" key="15">
    <source>
        <dbReference type="PROSITE" id="PS50221"/>
    </source>
</evidence>
<evidence type="ECO:0000256" key="6">
    <source>
        <dbReference type="ARBA" id="ARBA00022729"/>
    </source>
</evidence>
<dbReference type="Gene3D" id="2.60.220.50">
    <property type="match status" value="1"/>
</dbReference>
<keyword evidence="6 14" id="KW-0732">Signal</keyword>
<dbReference type="RefSeq" id="XP_031571077.1">
    <property type="nucleotide sequence ID" value="XM_031715217.1"/>
</dbReference>
<evidence type="ECO:0000256" key="8">
    <source>
        <dbReference type="ARBA" id="ARBA00022837"/>
    </source>
</evidence>
<keyword evidence="11" id="KW-1015">Disulfide bond</keyword>
<dbReference type="PANTHER" id="PTHR12011">
    <property type="entry name" value="ADHESION G-PROTEIN COUPLED RECEPTOR"/>
    <property type="match status" value="1"/>
</dbReference>
<keyword evidence="5 13" id="KW-0812">Transmembrane</keyword>
<evidence type="ECO:0000256" key="1">
    <source>
        <dbReference type="ARBA" id="ARBA00004651"/>
    </source>
</evidence>
<feature type="transmembrane region" description="Helical" evidence="13">
    <location>
        <begin position="517"/>
        <end position="541"/>
    </location>
</feature>
<dbReference type="Proteomes" id="UP000515163">
    <property type="component" value="Unplaced"/>
</dbReference>
<evidence type="ECO:0000256" key="7">
    <source>
        <dbReference type="ARBA" id="ARBA00022737"/>
    </source>
</evidence>
<dbReference type="PROSITE" id="PS50261">
    <property type="entry name" value="G_PROTEIN_RECEP_F2_4"/>
    <property type="match status" value="1"/>
</dbReference>
<dbReference type="InterPro" id="IPR017981">
    <property type="entry name" value="GPCR_2-like_7TM"/>
</dbReference>
<dbReference type="PRINTS" id="PR00249">
    <property type="entry name" value="GPCRSECRETIN"/>
</dbReference>
<evidence type="ECO:0000313" key="21">
    <source>
        <dbReference type="RefSeq" id="XP_031571094.1"/>
    </source>
</evidence>
<dbReference type="PROSITE" id="PS50221">
    <property type="entry name" value="GAIN_B"/>
    <property type="match status" value="1"/>
</dbReference>
<reference evidence="18 19" key="1">
    <citation type="submission" date="2025-04" db="UniProtKB">
        <authorList>
            <consortium name="RefSeq"/>
        </authorList>
    </citation>
    <scope>IDENTIFICATION</scope>
    <source>
        <tissue evidence="18 19">Tentacle</tissue>
    </source>
</reference>
<evidence type="ECO:0000313" key="20">
    <source>
        <dbReference type="RefSeq" id="XP_031571087.1"/>
    </source>
</evidence>
<evidence type="ECO:0000256" key="3">
    <source>
        <dbReference type="ARBA" id="ARBA00022475"/>
    </source>
</evidence>
<name>A0A6P8IZ47_ACTTE</name>
<feature type="chain" id="PRO_5044653253" evidence="14">
    <location>
        <begin position="22"/>
        <end position="744"/>
    </location>
</feature>
<dbReference type="RefSeq" id="XP_031571070.1">
    <property type="nucleotide sequence ID" value="XM_031715210.1"/>
</dbReference>
<evidence type="ECO:0000259" key="16">
    <source>
        <dbReference type="PROSITE" id="PS50261"/>
    </source>
</evidence>